<evidence type="ECO:0000256" key="7">
    <source>
        <dbReference type="ARBA" id="ARBA00022882"/>
    </source>
</evidence>
<evidence type="ECO:0000256" key="11">
    <source>
        <dbReference type="ARBA" id="ARBA00023180"/>
    </source>
</evidence>
<evidence type="ECO:0000256" key="12">
    <source>
        <dbReference type="ARBA" id="ARBA00023303"/>
    </source>
</evidence>
<evidence type="ECO:0000256" key="5">
    <source>
        <dbReference type="ARBA" id="ARBA00022692"/>
    </source>
</evidence>
<comment type="subcellular location">
    <subcellularLocation>
        <location evidence="1">Membrane</location>
        <topology evidence="1">Multi-pass membrane protein</topology>
    </subcellularLocation>
</comment>
<organism evidence="15">
    <name type="scientific">Guillardia theta</name>
    <name type="common">Cryptophyte</name>
    <name type="synonym">Cryptomonas phi</name>
    <dbReference type="NCBI Taxonomy" id="55529"/>
    <lineage>
        <taxon>Eukaryota</taxon>
        <taxon>Cryptophyceae</taxon>
        <taxon>Pyrenomonadales</taxon>
        <taxon>Geminigeraceae</taxon>
        <taxon>Guillardia</taxon>
    </lineage>
</organism>
<keyword evidence="10 13" id="KW-0472">Membrane</keyword>
<dbReference type="PANTHER" id="PTHR45628">
    <property type="entry name" value="VOLTAGE-DEPENDENT CALCIUM CHANNEL TYPE A SUBUNIT ALPHA-1"/>
    <property type="match status" value="1"/>
</dbReference>
<protein>
    <recommendedName>
        <fullName evidence="14">Ion transport domain-containing protein</fullName>
    </recommendedName>
</protein>
<feature type="transmembrane region" description="Helical" evidence="13">
    <location>
        <begin position="262"/>
        <end position="280"/>
    </location>
</feature>
<evidence type="ECO:0000256" key="8">
    <source>
        <dbReference type="ARBA" id="ARBA00022989"/>
    </source>
</evidence>
<feature type="transmembrane region" description="Helical" evidence="13">
    <location>
        <begin position="77"/>
        <end position="99"/>
    </location>
</feature>
<reference evidence="15" key="1">
    <citation type="submission" date="2021-01" db="EMBL/GenBank/DDBJ databases">
        <authorList>
            <person name="Corre E."/>
            <person name="Pelletier E."/>
            <person name="Niang G."/>
            <person name="Scheremetjew M."/>
            <person name="Finn R."/>
            <person name="Kale V."/>
            <person name="Holt S."/>
            <person name="Cochrane G."/>
            <person name="Meng A."/>
            <person name="Brown T."/>
            <person name="Cohen L."/>
        </authorList>
    </citation>
    <scope>NUCLEOTIDE SEQUENCE</scope>
    <source>
        <strain evidence="15">CCMP 2712</strain>
    </source>
</reference>
<keyword evidence="6" id="KW-0106">Calcium</keyword>
<keyword evidence="11" id="KW-0325">Glycoprotein</keyword>
<name>A0A7S4L0I9_GUITH</name>
<keyword evidence="4" id="KW-0107">Calcium channel</keyword>
<evidence type="ECO:0000256" key="4">
    <source>
        <dbReference type="ARBA" id="ARBA00022673"/>
    </source>
</evidence>
<proteinExistence type="predicted"/>
<accession>A0A7S4L0I9</accession>
<dbReference type="GO" id="GO:0005891">
    <property type="term" value="C:voltage-gated calcium channel complex"/>
    <property type="evidence" value="ECO:0007669"/>
    <property type="project" value="TreeGrafter"/>
</dbReference>
<dbReference type="EMBL" id="HBKN01027256">
    <property type="protein sequence ID" value="CAE2310507.1"/>
    <property type="molecule type" value="Transcribed_RNA"/>
</dbReference>
<feature type="domain" description="Ion transport" evidence="14">
    <location>
        <begin position="9"/>
        <end position="216"/>
    </location>
</feature>
<feature type="transmembrane region" description="Helical" evidence="13">
    <location>
        <begin position="371"/>
        <end position="397"/>
    </location>
</feature>
<dbReference type="GO" id="GO:0098703">
    <property type="term" value="P:calcium ion import across plasma membrane"/>
    <property type="evidence" value="ECO:0007669"/>
    <property type="project" value="TreeGrafter"/>
</dbReference>
<dbReference type="InterPro" id="IPR050599">
    <property type="entry name" value="VDCC_alpha-1_subunit"/>
</dbReference>
<evidence type="ECO:0000256" key="3">
    <source>
        <dbReference type="ARBA" id="ARBA00022568"/>
    </source>
</evidence>
<evidence type="ECO:0000256" key="6">
    <source>
        <dbReference type="ARBA" id="ARBA00022837"/>
    </source>
</evidence>
<evidence type="ECO:0000256" key="13">
    <source>
        <dbReference type="SAM" id="Phobius"/>
    </source>
</evidence>
<evidence type="ECO:0000256" key="2">
    <source>
        <dbReference type="ARBA" id="ARBA00022448"/>
    </source>
</evidence>
<evidence type="ECO:0000256" key="1">
    <source>
        <dbReference type="ARBA" id="ARBA00004141"/>
    </source>
</evidence>
<evidence type="ECO:0000256" key="10">
    <source>
        <dbReference type="ARBA" id="ARBA00023136"/>
    </source>
</evidence>
<sequence length="941" mass="108202">MEHGLVFTKKAYFKDGWNLLDFLVLSLSWIDETGWFQKGNTGKVIRLARALRPLRLMKRNEGLRLVIDALLRTLTPVLYVIIFTIFTFMVFGLIGMGLFGGKFKSCSDPSVAFPQGKADCLGWFLIDNGVAVPSSWRNPRFDFDTFGNSVQTLFQVMTFKYVNVIYQAMDVTDVDQSPQVNYSVYNGLFFVVYLIIGGLFVMNLFVGFIIDGFNANKGSSEKDIIFSRFNRQLYMYKPKYFKFRLPQNGVSVQARKLLEHRYFDVTSSLCVLINVTFMLVDHAGASQSFENMINSQNNFFYAVLLLEVCINLVGFGPGAFLNDNWKTFDLIIALGSSAGYMAQNDKVSQFSKSFRLFRIFKLMKMITPIRIILETLVSCLPQLANIVLLLVLVYSIFAVSFVQMFGTTRNGVRLGPTASFFSYESSLMTILQIVTGDEWQELVKDCGIQPPYCTPVFDDSVYGWREWKDFNLSFGDCGQSYSFIVFVVMKLVCEKVMLNLFIGMILDNFGFFTEEVGDSQDGDWSTGPTTEQTQLISQIFSLFDRQTGRAPISVLNRMMCVLPYPFGYRGKDGELVRNEDDDAIELLIRSELNVLVRLQRDMSILEKTESWKRFVPLFLLSEDVSETIKFEDYMRTIFLWRKHDLIPDMVRVMRNQRVDEVIFISYVILIVDLLKRAVGDRKRQRDLHTIQQLRSFRQWERGDQVQTIRNALVRDMVKQEKDAAKKHSKPLILLHVPASSRVKIELQPFDAEHYEVYEHAERIQDPSQELETFLHMITRYRAILQFLDPIHSVYGVVAADLSGCTWKGWRRREGRDGTLFHPSSFERSEYDKDWESISMAYNVEATLTSRPTYLILGEVTDLLCSLRQPGRLLLNLGLSRYEFLYRNLVADSGRAAHAEGSTARSVMQVIGYAPLELKFKDAEHLARKKVLVNQDVEVDAI</sequence>
<keyword evidence="3" id="KW-0109">Calcium transport</keyword>
<keyword evidence="5 13" id="KW-0812">Transmembrane</keyword>
<dbReference type="SUPFAM" id="SSF81324">
    <property type="entry name" value="Voltage-gated potassium channels"/>
    <property type="match status" value="2"/>
</dbReference>
<dbReference type="InterPro" id="IPR005821">
    <property type="entry name" value="Ion_trans_dom"/>
</dbReference>
<evidence type="ECO:0000256" key="9">
    <source>
        <dbReference type="ARBA" id="ARBA00023065"/>
    </source>
</evidence>
<dbReference type="Gene3D" id="1.20.120.350">
    <property type="entry name" value="Voltage-gated potassium channels. Chain C"/>
    <property type="match status" value="2"/>
</dbReference>
<feature type="transmembrane region" description="Helical" evidence="13">
    <location>
        <begin position="300"/>
        <end position="321"/>
    </location>
</feature>
<dbReference type="InterPro" id="IPR027359">
    <property type="entry name" value="Volt_channel_dom_sf"/>
</dbReference>
<dbReference type="Gene3D" id="1.10.287.70">
    <property type="match status" value="2"/>
</dbReference>
<keyword evidence="9" id="KW-0406">Ion transport</keyword>
<dbReference type="AlphaFoldDB" id="A0A7S4L0I9"/>
<gene>
    <name evidence="15" type="ORF">GTHE00462_LOCUS21096</name>
</gene>
<keyword evidence="2" id="KW-0813">Transport</keyword>
<evidence type="ECO:0000313" key="15">
    <source>
        <dbReference type="EMBL" id="CAE2310507.1"/>
    </source>
</evidence>
<evidence type="ECO:0000259" key="14">
    <source>
        <dbReference type="Pfam" id="PF00520"/>
    </source>
</evidence>
<feature type="transmembrane region" description="Helical" evidence="13">
    <location>
        <begin position="188"/>
        <end position="210"/>
    </location>
</feature>
<keyword evidence="8 13" id="KW-1133">Transmembrane helix</keyword>
<feature type="domain" description="Ion transport" evidence="14">
    <location>
        <begin position="260"/>
        <end position="515"/>
    </location>
</feature>
<keyword evidence="7" id="KW-0851">Voltage-gated channel</keyword>
<dbReference type="PANTHER" id="PTHR45628:SF7">
    <property type="entry name" value="VOLTAGE-DEPENDENT CALCIUM CHANNEL TYPE A SUBUNIT ALPHA-1"/>
    <property type="match status" value="1"/>
</dbReference>
<keyword evidence="12" id="KW-0407">Ion channel</keyword>
<dbReference type="GO" id="GO:0008331">
    <property type="term" value="F:high voltage-gated calcium channel activity"/>
    <property type="evidence" value="ECO:0007669"/>
    <property type="project" value="TreeGrafter"/>
</dbReference>
<dbReference type="Pfam" id="PF00520">
    <property type="entry name" value="Ion_trans"/>
    <property type="match status" value="2"/>
</dbReference>